<evidence type="ECO:0000313" key="2">
    <source>
        <dbReference type="EMBL" id="GHO60372.1"/>
    </source>
</evidence>
<accession>A0ABQ3V763</accession>
<gene>
    <name evidence="2" type="ORF">KSB_88470</name>
</gene>
<sequence>MGRAQQAGTGHLFHRADQRGDINRQEEAKRIHENVAFASFHPFVRIKPADASRFLDGFHTLRIDDRRTRLGVPPNSLAFGFSQDREEAKPRAFEA</sequence>
<evidence type="ECO:0000256" key="1">
    <source>
        <dbReference type="SAM" id="MobiDB-lite"/>
    </source>
</evidence>
<comment type="caution">
    <text evidence="2">The sequence shown here is derived from an EMBL/GenBank/DDBJ whole genome shotgun (WGS) entry which is preliminary data.</text>
</comment>
<dbReference type="EMBL" id="BNJG01000005">
    <property type="protein sequence ID" value="GHO60372.1"/>
    <property type="molecule type" value="Genomic_DNA"/>
</dbReference>
<organism evidence="2 3">
    <name type="scientific">Ktedonobacter robiniae</name>
    <dbReference type="NCBI Taxonomy" id="2778365"/>
    <lineage>
        <taxon>Bacteria</taxon>
        <taxon>Bacillati</taxon>
        <taxon>Chloroflexota</taxon>
        <taxon>Ktedonobacteria</taxon>
        <taxon>Ktedonobacterales</taxon>
        <taxon>Ktedonobacteraceae</taxon>
        <taxon>Ktedonobacter</taxon>
    </lineage>
</organism>
<proteinExistence type="predicted"/>
<evidence type="ECO:0000313" key="3">
    <source>
        <dbReference type="Proteomes" id="UP000654345"/>
    </source>
</evidence>
<keyword evidence="3" id="KW-1185">Reference proteome</keyword>
<feature type="region of interest" description="Disordered" evidence="1">
    <location>
        <begin position="1"/>
        <end position="27"/>
    </location>
</feature>
<dbReference type="Proteomes" id="UP000654345">
    <property type="component" value="Unassembled WGS sequence"/>
</dbReference>
<feature type="compositionally biased region" description="Basic and acidic residues" evidence="1">
    <location>
        <begin position="14"/>
        <end position="27"/>
    </location>
</feature>
<protein>
    <submittedName>
        <fullName evidence="2">Uncharacterized protein</fullName>
    </submittedName>
</protein>
<reference evidence="2 3" key="1">
    <citation type="journal article" date="2021" name="Int. J. Syst. Evol. Microbiol.">
        <title>Reticulibacter mediterranei gen. nov., sp. nov., within the new family Reticulibacteraceae fam. nov., and Ktedonospora formicarum gen. nov., sp. nov., Ktedonobacter robiniae sp. nov., Dictyobacter formicarum sp. nov. and Dictyobacter arantiisoli sp. nov., belonging to the class Ktedonobacteria.</title>
        <authorList>
            <person name="Yabe S."/>
            <person name="Zheng Y."/>
            <person name="Wang C.M."/>
            <person name="Sakai Y."/>
            <person name="Abe K."/>
            <person name="Yokota A."/>
            <person name="Donadio S."/>
            <person name="Cavaletti L."/>
            <person name="Monciardini P."/>
        </authorList>
    </citation>
    <scope>NUCLEOTIDE SEQUENCE [LARGE SCALE GENOMIC DNA]</scope>
    <source>
        <strain evidence="2 3">SOSP1-30</strain>
    </source>
</reference>
<name>A0ABQ3V763_9CHLR</name>